<feature type="domain" description="ABC transporter" evidence="5">
    <location>
        <begin position="4"/>
        <end position="227"/>
    </location>
</feature>
<dbReference type="RefSeq" id="WP_047133675.1">
    <property type="nucleotide sequence ID" value="NZ_CZVI01000002.1"/>
</dbReference>
<accession>A0A0P1LHA1</accession>
<keyword evidence="1" id="KW-0813">Transport</keyword>
<keyword evidence="9" id="KW-1185">Reference proteome</keyword>
<evidence type="ECO:0000256" key="3">
    <source>
        <dbReference type="ARBA" id="ARBA00022840"/>
    </source>
</evidence>
<dbReference type="FunFam" id="3.40.50.300:FF:000032">
    <property type="entry name" value="Export ABC transporter ATP-binding protein"/>
    <property type="match status" value="1"/>
</dbReference>
<accession>A0A0P1P8R3</accession>
<dbReference type="InterPro" id="IPR003593">
    <property type="entry name" value="AAA+_ATPase"/>
</dbReference>
<accession>A0A0P1MG00</accession>
<accession>A0A0P1MSM0</accession>
<dbReference type="GO" id="GO:0022857">
    <property type="term" value="F:transmembrane transporter activity"/>
    <property type="evidence" value="ECO:0007669"/>
    <property type="project" value="TreeGrafter"/>
</dbReference>
<evidence type="ECO:0000313" key="9">
    <source>
        <dbReference type="Proteomes" id="UP000182200"/>
    </source>
</evidence>
<evidence type="ECO:0000256" key="1">
    <source>
        <dbReference type="ARBA" id="ARBA00022448"/>
    </source>
</evidence>
<keyword evidence="2" id="KW-0547">Nucleotide-binding</keyword>
<accession>A0A0N7MPL7</accession>
<dbReference type="AlphaFoldDB" id="A0A0P1LY12"/>
<evidence type="ECO:0000313" key="8">
    <source>
        <dbReference type="Proteomes" id="UP000182011"/>
    </source>
</evidence>
<gene>
    <name evidence="7" type="ORF">JGI4_00879</name>
    <name evidence="6" type="ORF">JGI8_00314</name>
</gene>
<accession>A0A0P1MKZ1</accession>
<dbReference type="InterPro" id="IPR003439">
    <property type="entry name" value="ABC_transporter-like_ATP-bd"/>
</dbReference>
<evidence type="ECO:0000313" key="7">
    <source>
        <dbReference type="EMBL" id="CUU03890.1"/>
    </source>
</evidence>
<protein>
    <submittedName>
        <fullName evidence="6 7">ABC transport system ATP-binding protein</fullName>
    </submittedName>
</protein>
<dbReference type="GO" id="GO:0005886">
    <property type="term" value="C:plasma membrane"/>
    <property type="evidence" value="ECO:0007669"/>
    <property type="project" value="TreeGrafter"/>
</dbReference>
<dbReference type="Gene3D" id="3.40.50.300">
    <property type="entry name" value="P-loop containing nucleotide triphosphate hydrolases"/>
    <property type="match status" value="1"/>
</dbReference>
<comment type="similarity">
    <text evidence="4">Belongs to the ABC transporter superfamily. Macrolide exporter (TC 3.A.1.122) family.</text>
</comment>
<dbReference type="GO" id="GO:0005524">
    <property type="term" value="F:ATP binding"/>
    <property type="evidence" value="ECO:0007669"/>
    <property type="project" value="UniProtKB-KW"/>
</dbReference>
<dbReference type="SUPFAM" id="SSF52540">
    <property type="entry name" value="P-loop containing nucleoside triphosphate hydrolases"/>
    <property type="match status" value="1"/>
</dbReference>
<evidence type="ECO:0000259" key="5">
    <source>
        <dbReference type="PROSITE" id="PS50893"/>
    </source>
</evidence>
<keyword evidence="3 7" id="KW-0067">ATP-binding</keyword>
<dbReference type="EMBL" id="CZVI01000002">
    <property type="protein sequence ID" value="CUS79395.1"/>
    <property type="molecule type" value="Genomic_DNA"/>
</dbReference>
<dbReference type="Proteomes" id="UP000182011">
    <property type="component" value="Unassembled WGS sequence"/>
</dbReference>
<dbReference type="InterPro" id="IPR017911">
    <property type="entry name" value="MacB-like_ATP-bd"/>
</dbReference>
<dbReference type="InterPro" id="IPR017871">
    <property type="entry name" value="ABC_transporter-like_CS"/>
</dbReference>
<dbReference type="Proteomes" id="UP000182200">
    <property type="component" value="Unassembled WGS sequence"/>
</dbReference>
<accession>A0A0P1LY12</accession>
<name>A0A0P1LY12_9BACT</name>
<dbReference type="PROSITE" id="PS00211">
    <property type="entry name" value="ABC_TRANSPORTER_1"/>
    <property type="match status" value="1"/>
</dbReference>
<dbReference type="SMART" id="SM00382">
    <property type="entry name" value="AAA"/>
    <property type="match status" value="1"/>
</dbReference>
<dbReference type="PANTHER" id="PTHR24220:SF86">
    <property type="entry name" value="ABC TRANSPORTER ABCH.1"/>
    <property type="match status" value="1"/>
</dbReference>
<dbReference type="EMBL" id="FAOP01000004">
    <property type="protein sequence ID" value="CUU03890.1"/>
    <property type="molecule type" value="Genomic_DNA"/>
</dbReference>
<dbReference type="GO" id="GO:0016887">
    <property type="term" value="F:ATP hydrolysis activity"/>
    <property type="evidence" value="ECO:0007669"/>
    <property type="project" value="InterPro"/>
</dbReference>
<reference evidence="7 8" key="1">
    <citation type="submission" date="2015-11" db="EMBL/GenBank/DDBJ databases">
        <authorList>
            <person name="Zhang Y."/>
            <person name="Guo Z."/>
        </authorList>
    </citation>
    <scope>NUCLEOTIDE SEQUENCE [LARGE SCALE GENOMIC DNA]</scope>
    <source>
        <strain evidence="7">JGI-4</strain>
    </source>
</reference>
<accession>A0A0P1MDM0</accession>
<dbReference type="Pfam" id="PF00005">
    <property type="entry name" value="ABC_tran"/>
    <property type="match status" value="1"/>
</dbReference>
<dbReference type="STRING" id="1633631.GCA_001442925_00878"/>
<dbReference type="InterPro" id="IPR027417">
    <property type="entry name" value="P-loop_NTPase"/>
</dbReference>
<evidence type="ECO:0000256" key="4">
    <source>
        <dbReference type="ARBA" id="ARBA00038388"/>
    </source>
</evidence>
<organism evidence="7 8">
    <name type="scientific">Candidatus Kryptonium thompsonii</name>
    <dbReference type="NCBI Taxonomy" id="1633631"/>
    <lineage>
        <taxon>Bacteria</taxon>
        <taxon>Pseudomonadati</taxon>
        <taxon>Candidatus Kryptoniota</taxon>
        <taxon>Candidatus Kryptonium</taxon>
    </lineage>
</organism>
<dbReference type="OrthoDB" id="9801477at2"/>
<dbReference type="InterPro" id="IPR015854">
    <property type="entry name" value="ABC_transpr_LolD-like"/>
</dbReference>
<dbReference type="PROSITE" id="PS50893">
    <property type="entry name" value="ABC_TRANSPORTER_2"/>
    <property type="match status" value="1"/>
</dbReference>
<evidence type="ECO:0000313" key="6">
    <source>
        <dbReference type="EMBL" id="CUS79395.1"/>
    </source>
</evidence>
<dbReference type="GO" id="GO:0098796">
    <property type="term" value="C:membrane protein complex"/>
    <property type="evidence" value="ECO:0007669"/>
    <property type="project" value="UniProtKB-ARBA"/>
</dbReference>
<reference evidence="6 9" key="2">
    <citation type="submission" date="2015-11" db="EMBL/GenBank/DDBJ databases">
        <authorList>
            <person name="Varghese N."/>
        </authorList>
    </citation>
    <scope>NUCLEOTIDE SEQUENCE [LARGE SCALE GENOMIC DNA]</scope>
    <source>
        <strain evidence="6 9">JGI-8</strain>
    </source>
</reference>
<evidence type="ECO:0000256" key="2">
    <source>
        <dbReference type="ARBA" id="ARBA00022741"/>
    </source>
</evidence>
<dbReference type="CDD" id="cd03255">
    <property type="entry name" value="ABC_MJ0796_LolCDE_FtsE"/>
    <property type="match status" value="1"/>
</dbReference>
<sequence length="228" mass="25470">MTIIKTENLTKIYSDGKVEVVALRDVNLEIMQGEFVVVAGPSGSGKTTLLNQIGGLDKPTEGRVYLEGKDITQMKKDELAELRLRKIGFIFQTYNLIPVLTVSENVELPLVLLGIPERQRKEQVMEVLNLLDISELANKKPNEISGGQQQRVAIARAIITRPSIILADEPTAHLDSKTGGMLIDVMIKMNREKGITFIICSHDPQVIQKAGRLIRLRDGMIEDDKKIW</sequence>
<proteinExistence type="inferred from homology"/>
<accession>A0A0S4MY75</accession>
<accession>A0A0N7MY22</accession>
<dbReference type="PANTHER" id="PTHR24220">
    <property type="entry name" value="IMPORT ATP-BINDING PROTEIN"/>
    <property type="match status" value="1"/>
</dbReference>
<accession>A0A0P1LEY3</accession>